<protein>
    <recommendedName>
        <fullName evidence="9">C2H2-type domain-containing protein</fullName>
    </recommendedName>
</protein>
<dbReference type="GO" id="GO:0003677">
    <property type="term" value="F:DNA binding"/>
    <property type="evidence" value="ECO:0007669"/>
    <property type="project" value="UniProtKB-KW"/>
</dbReference>
<feature type="domain" description="C2H2-type" evidence="9">
    <location>
        <begin position="155"/>
        <end position="178"/>
    </location>
</feature>
<evidence type="ECO:0000256" key="8">
    <source>
        <dbReference type="PROSITE-ProRule" id="PRU00042"/>
    </source>
</evidence>
<evidence type="ECO:0000313" key="10">
    <source>
        <dbReference type="EMBL" id="KAL3385195.1"/>
    </source>
</evidence>
<reference evidence="10 11" key="1">
    <citation type="journal article" date="2024" name="bioRxiv">
        <title>A reference genome for Trichogramma kaykai: A tiny desert-dwelling parasitoid wasp with competing sex-ratio distorters.</title>
        <authorList>
            <person name="Culotta J."/>
            <person name="Lindsey A.R."/>
        </authorList>
    </citation>
    <scope>NUCLEOTIDE SEQUENCE [LARGE SCALE GENOMIC DNA]</scope>
    <source>
        <strain evidence="10 11">KSX58</strain>
    </source>
</reference>
<dbReference type="PROSITE" id="PS50157">
    <property type="entry name" value="ZINC_FINGER_C2H2_2"/>
    <property type="match status" value="4"/>
</dbReference>
<dbReference type="GO" id="GO:0008270">
    <property type="term" value="F:zinc ion binding"/>
    <property type="evidence" value="ECO:0007669"/>
    <property type="project" value="UniProtKB-KW"/>
</dbReference>
<dbReference type="Proteomes" id="UP001627154">
    <property type="component" value="Unassembled WGS sequence"/>
</dbReference>
<gene>
    <name evidence="10" type="ORF">TKK_019187</name>
</gene>
<feature type="domain" description="C2H2-type" evidence="9">
    <location>
        <begin position="270"/>
        <end position="293"/>
    </location>
</feature>
<evidence type="ECO:0000256" key="4">
    <source>
        <dbReference type="ARBA" id="ARBA00022771"/>
    </source>
</evidence>
<feature type="domain" description="C2H2-type" evidence="9">
    <location>
        <begin position="241"/>
        <end position="269"/>
    </location>
</feature>
<dbReference type="GO" id="GO:0005634">
    <property type="term" value="C:nucleus"/>
    <property type="evidence" value="ECO:0007669"/>
    <property type="project" value="UniProtKB-SubCell"/>
</dbReference>
<dbReference type="PROSITE" id="PS00028">
    <property type="entry name" value="ZINC_FINGER_C2H2_1"/>
    <property type="match status" value="4"/>
</dbReference>
<evidence type="ECO:0000256" key="7">
    <source>
        <dbReference type="ARBA" id="ARBA00023242"/>
    </source>
</evidence>
<proteinExistence type="predicted"/>
<sequence>METRKNRVKFTPNNMWPDAGKNYVFDSVDSGRAKNFKTFPFCKSSANHMRRAIVLLEKLDERLLIDFKSKYVKPKLKSISTTISKSEHRRYPSTKKIDNHIKTNDLIDKELIVLIRNQFNYDTNFQFQVNQQLKIAHKINSKSNIDKVHIQSKTFKCEICQKSFGHDKDLKSHVMAVHILSNFFQCHLCQESFRHKNILQYHISEVHNLSQHFKCDICHKSFGFRDLRKHIMAVHIFNEPLKCEICYKLFEHQDDFKIHIMTVHICTKPFLCDICHMSFGYQENLKKHIAVHI</sequence>
<keyword evidence="2" id="KW-0479">Metal-binding</keyword>
<dbReference type="InterPro" id="IPR050331">
    <property type="entry name" value="Zinc_finger"/>
</dbReference>
<evidence type="ECO:0000259" key="9">
    <source>
        <dbReference type="PROSITE" id="PS50157"/>
    </source>
</evidence>
<dbReference type="Pfam" id="PF12874">
    <property type="entry name" value="zf-met"/>
    <property type="match status" value="1"/>
</dbReference>
<evidence type="ECO:0000256" key="5">
    <source>
        <dbReference type="ARBA" id="ARBA00022833"/>
    </source>
</evidence>
<dbReference type="PANTHER" id="PTHR16515:SF49">
    <property type="entry name" value="GASTRULA ZINC FINGER PROTEIN XLCGF49.1-LIKE-RELATED"/>
    <property type="match status" value="1"/>
</dbReference>
<dbReference type="Pfam" id="PF00096">
    <property type="entry name" value="zf-C2H2"/>
    <property type="match status" value="3"/>
</dbReference>
<dbReference type="AlphaFoldDB" id="A0ABD2VWT1"/>
<evidence type="ECO:0000313" key="11">
    <source>
        <dbReference type="Proteomes" id="UP001627154"/>
    </source>
</evidence>
<dbReference type="PANTHER" id="PTHR16515">
    <property type="entry name" value="PR DOMAIN ZINC FINGER PROTEIN"/>
    <property type="match status" value="1"/>
</dbReference>
<evidence type="ECO:0000256" key="6">
    <source>
        <dbReference type="ARBA" id="ARBA00023125"/>
    </source>
</evidence>
<dbReference type="EMBL" id="JBJJXI010000159">
    <property type="protein sequence ID" value="KAL3385195.1"/>
    <property type="molecule type" value="Genomic_DNA"/>
</dbReference>
<feature type="domain" description="C2H2-type" evidence="9">
    <location>
        <begin position="184"/>
        <end position="212"/>
    </location>
</feature>
<keyword evidence="6" id="KW-0238">DNA-binding</keyword>
<keyword evidence="7" id="KW-0539">Nucleus</keyword>
<dbReference type="Gene3D" id="3.30.160.60">
    <property type="entry name" value="Classic Zinc Finger"/>
    <property type="match status" value="3"/>
</dbReference>
<keyword evidence="4 8" id="KW-0863">Zinc-finger</keyword>
<dbReference type="SMART" id="SM00355">
    <property type="entry name" value="ZnF_C2H2"/>
    <property type="match status" value="5"/>
</dbReference>
<comment type="caution">
    <text evidence="10">The sequence shown here is derived from an EMBL/GenBank/DDBJ whole genome shotgun (WGS) entry which is preliminary data.</text>
</comment>
<keyword evidence="3" id="KW-0677">Repeat</keyword>
<dbReference type="InterPro" id="IPR013087">
    <property type="entry name" value="Znf_C2H2_type"/>
</dbReference>
<keyword evidence="11" id="KW-1185">Reference proteome</keyword>
<keyword evidence="5" id="KW-0862">Zinc</keyword>
<comment type="subcellular location">
    <subcellularLocation>
        <location evidence="1">Nucleus</location>
    </subcellularLocation>
</comment>
<evidence type="ECO:0000256" key="3">
    <source>
        <dbReference type="ARBA" id="ARBA00022737"/>
    </source>
</evidence>
<accession>A0ABD2VWT1</accession>
<evidence type="ECO:0000256" key="1">
    <source>
        <dbReference type="ARBA" id="ARBA00004123"/>
    </source>
</evidence>
<dbReference type="SUPFAM" id="SSF57667">
    <property type="entry name" value="beta-beta-alpha zinc fingers"/>
    <property type="match status" value="2"/>
</dbReference>
<name>A0ABD2VWT1_9HYME</name>
<dbReference type="InterPro" id="IPR036236">
    <property type="entry name" value="Znf_C2H2_sf"/>
</dbReference>
<evidence type="ECO:0000256" key="2">
    <source>
        <dbReference type="ARBA" id="ARBA00022723"/>
    </source>
</evidence>
<dbReference type="FunFam" id="3.30.160.60:FF:000100">
    <property type="entry name" value="Zinc finger 45-like"/>
    <property type="match status" value="1"/>
</dbReference>
<organism evidence="10 11">
    <name type="scientific">Trichogramma kaykai</name>
    <dbReference type="NCBI Taxonomy" id="54128"/>
    <lineage>
        <taxon>Eukaryota</taxon>
        <taxon>Metazoa</taxon>
        <taxon>Ecdysozoa</taxon>
        <taxon>Arthropoda</taxon>
        <taxon>Hexapoda</taxon>
        <taxon>Insecta</taxon>
        <taxon>Pterygota</taxon>
        <taxon>Neoptera</taxon>
        <taxon>Endopterygota</taxon>
        <taxon>Hymenoptera</taxon>
        <taxon>Apocrita</taxon>
        <taxon>Proctotrupomorpha</taxon>
        <taxon>Chalcidoidea</taxon>
        <taxon>Trichogrammatidae</taxon>
        <taxon>Trichogramma</taxon>
    </lineage>
</organism>